<comment type="caution">
    <text evidence="1">The sequence shown here is derived from an EMBL/GenBank/DDBJ whole genome shotgun (WGS) entry which is preliminary data.</text>
</comment>
<evidence type="ECO:0000313" key="2">
    <source>
        <dbReference type="Proteomes" id="UP000295633"/>
    </source>
</evidence>
<protein>
    <submittedName>
        <fullName evidence="1">Uncharacterized protein</fullName>
    </submittedName>
</protein>
<name>A0A4R5YJT5_9MICO</name>
<dbReference type="Proteomes" id="UP000295633">
    <property type="component" value="Unassembled WGS sequence"/>
</dbReference>
<dbReference type="EMBL" id="SMZX01000001">
    <property type="protein sequence ID" value="TDL45229.1"/>
    <property type="molecule type" value="Genomic_DNA"/>
</dbReference>
<proteinExistence type="predicted"/>
<dbReference type="AlphaFoldDB" id="A0A4R5YJT5"/>
<accession>A0A4R5YJT5</accession>
<gene>
    <name evidence="1" type="ORF">E2R54_01800</name>
</gene>
<sequence>MPLDTFTQQPIERTTAQGVLHVGALVQNTPVTPRQLVLRGPSEATAELDLVSNDGAAAPLSFEDAAHNVRVPHYGDAALLRAAWRGLNHGFDVRRVELGSARQSDLSDTTEAEVSEDVIDALTEGGAEGARDLLRTAYGALSIDGVRFYSPETRSIILRRNGVIFGATEDALWLFIHRVLEERDNS</sequence>
<reference evidence="1 2" key="1">
    <citation type="submission" date="2019-03" db="EMBL/GenBank/DDBJ databases">
        <title>Genome Sequencing and Assembly of Various Microbes Isolated from Partially Reclaimed Soil and Acid Mine Drainage (AMD) Site.</title>
        <authorList>
            <person name="Steinbock B."/>
            <person name="Bechtold R."/>
            <person name="Sevigny J.L."/>
            <person name="Thomas D."/>
            <person name="Cuthill L.R."/>
            <person name="Aveiro Johannsen E.J."/>
            <person name="Thomas K."/>
            <person name="Ghosh A."/>
        </authorList>
    </citation>
    <scope>NUCLEOTIDE SEQUENCE [LARGE SCALE GENOMIC DNA]</scope>
    <source>
        <strain evidence="1 2">F-B2</strain>
    </source>
</reference>
<organism evidence="1 2">
    <name type="scientific">Microbacterium oleivorans</name>
    <dbReference type="NCBI Taxonomy" id="273677"/>
    <lineage>
        <taxon>Bacteria</taxon>
        <taxon>Bacillati</taxon>
        <taxon>Actinomycetota</taxon>
        <taxon>Actinomycetes</taxon>
        <taxon>Micrococcales</taxon>
        <taxon>Microbacteriaceae</taxon>
        <taxon>Microbacterium</taxon>
    </lineage>
</organism>
<dbReference type="RefSeq" id="WP_133398466.1">
    <property type="nucleotide sequence ID" value="NZ_SMZX01000001.1"/>
</dbReference>
<evidence type="ECO:0000313" key="1">
    <source>
        <dbReference type="EMBL" id="TDL45229.1"/>
    </source>
</evidence>